<proteinExistence type="predicted"/>
<keyword evidence="2" id="KW-1185">Reference proteome</keyword>
<evidence type="ECO:0000313" key="2">
    <source>
        <dbReference type="Proteomes" id="UP001283361"/>
    </source>
</evidence>
<sequence>MYMCGAQAAERRTKSQRVLGVMVAEYASSVLSDLTGQALTDRWVHFQQSRVTKAVHRVIISLLRWNSPLDIHCDNDHHKMTRVARSLAMAMTGHTHSWVNNHTLSSTPATVSPSSCRPEIFLVRPSISADRAFSDRQLEAGISSNYG</sequence>
<reference evidence="1" key="1">
    <citation type="journal article" date="2023" name="G3 (Bethesda)">
        <title>A reference genome for the long-term kleptoplast-retaining sea slug Elysia crispata morphotype clarki.</title>
        <authorList>
            <person name="Eastman K.E."/>
            <person name="Pendleton A.L."/>
            <person name="Shaikh M.A."/>
            <person name="Suttiyut T."/>
            <person name="Ogas R."/>
            <person name="Tomko P."/>
            <person name="Gavelis G."/>
            <person name="Widhalm J.R."/>
            <person name="Wisecaver J.H."/>
        </authorList>
    </citation>
    <scope>NUCLEOTIDE SEQUENCE</scope>
    <source>
        <strain evidence="1">ECLA1</strain>
    </source>
</reference>
<dbReference type="Proteomes" id="UP001283361">
    <property type="component" value="Unassembled WGS sequence"/>
</dbReference>
<gene>
    <name evidence="1" type="ORF">RRG08_018032</name>
</gene>
<name>A0AAE1DE28_9GAST</name>
<evidence type="ECO:0000313" key="1">
    <source>
        <dbReference type="EMBL" id="KAK3767161.1"/>
    </source>
</evidence>
<accession>A0AAE1DE28</accession>
<protein>
    <submittedName>
        <fullName evidence="1">Uncharacterized protein</fullName>
    </submittedName>
</protein>
<organism evidence="1 2">
    <name type="scientific">Elysia crispata</name>
    <name type="common">lettuce slug</name>
    <dbReference type="NCBI Taxonomy" id="231223"/>
    <lineage>
        <taxon>Eukaryota</taxon>
        <taxon>Metazoa</taxon>
        <taxon>Spiralia</taxon>
        <taxon>Lophotrochozoa</taxon>
        <taxon>Mollusca</taxon>
        <taxon>Gastropoda</taxon>
        <taxon>Heterobranchia</taxon>
        <taxon>Euthyneura</taxon>
        <taxon>Panpulmonata</taxon>
        <taxon>Sacoglossa</taxon>
        <taxon>Placobranchoidea</taxon>
        <taxon>Plakobranchidae</taxon>
        <taxon>Elysia</taxon>
    </lineage>
</organism>
<comment type="caution">
    <text evidence="1">The sequence shown here is derived from an EMBL/GenBank/DDBJ whole genome shotgun (WGS) entry which is preliminary data.</text>
</comment>
<dbReference type="EMBL" id="JAWDGP010004170">
    <property type="protein sequence ID" value="KAK3767161.1"/>
    <property type="molecule type" value="Genomic_DNA"/>
</dbReference>
<dbReference type="AlphaFoldDB" id="A0AAE1DE28"/>